<name>A0ACB9A7I9_9ASTR</name>
<evidence type="ECO:0000313" key="2">
    <source>
        <dbReference type="Proteomes" id="UP001056120"/>
    </source>
</evidence>
<dbReference type="EMBL" id="CM042042">
    <property type="protein sequence ID" value="KAI3705570.1"/>
    <property type="molecule type" value="Genomic_DNA"/>
</dbReference>
<keyword evidence="2" id="KW-1185">Reference proteome</keyword>
<gene>
    <name evidence="1" type="ORF">L1987_75809</name>
</gene>
<sequence>MADLFASSKQPSLFPLTTPVIRISKNEYRAFYKDERALFRILLELLHRDVVESRLVMGFLLWLERQRYTSYSLSKMFVNSLTPNVINQVVDDVVICIKILQNKTNNFMPEGTSKCYNISNLQYFLDRKYMHLEELYHNGDLIFHEVSSIASDISVKAFDDILEQFIRYEHQQMVPPDDRTIFLTFSKGYPIFEDEIIQYFTSMFGDFIQSLHMQPVDEPET</sequence>
<comment type="caution">
    <text evidence="1">The sequence shown here is derived from an EMBL/GenBank/DDBJ whole genome shotgun (WGS) entry which is preliminary data.</text>
</comment>
<reference evidence="1 2" key="2">
    <citation type="journal article" date="2022" name="Mol. Ecol. Resour.">
        <title>The genomes of chicory, endive, great burdock and yacon provide insights into Asteraceae paleo-polyploidization history and plant inulin production.</title>
        <authorList>
            <person name="Fan W."/>
            <person name="Wang S."/>
            <person name="Wang H."/>
            <person name="Wang A."/>
            <person name="Jiang F."/>
            <person name="Liu H."/>
            <person name="Zhao H."/>
            <person name="Xu D."/>
            <person name="Zhang Y."/>
        </authorList>
    </citation>
    <scope>NUCLEOTIDE SEQUENCE [LARGE SCALE GENOMIC DNA]</scope>
    <source>
        <strain evidence="2">cv. Yunnan</strain>
        <tissue evidence="1">Leaves</tissue>
    </source>
</reference>
<accession>A0ACB9A7I9</accession>
<protein>
    <submittedName>
        <fullName evidence="1">Uncharacterized protein</fullName>
    </submittedName>
</protein>
<dbReference type="Proteomes" id="UP001056120">
    <property type="component" value="Linkage Group LG25"/>
</dbReference>
<proteinExistence type="predicted"/>
<evidence type="ECO:0000313" key="1">
    <source>
        <dbReference type="EMBL" id="KAI3705570.1"/>
    </source>
</evidence>
<reference evidence="2" key="1">
    <citation type="journal article" date="2022" name="Mol. Ecol. Resour.">
        <title>The genomes of chicory, endive, great burdock and yacon provide insights into Asteraceae palaeo-polyploidization history and plant inulin production.</title>
        <authorList>
            <person name="Fan W."/>
            <person name="Wang S."/>
            <person name="Wang H."/>
            <person name="Wang A."/>
            <person name="Jiang F."/>
            <person name="Liu H."/>
            <person name="Zhao H."/>
            <person name="Xu D."/>
            <person name="Zhang Y."/>
        </authorList>
    </citation>
    <scope>NUCLEOTIDE SEQUENCE [LARGE SCALE GENOMIC DNA]</scope>
    <source>
        <strain evidence="2">cv. Yunnan</strain>
    </source>
</reference>
<organism evidence="1 2">
    <name type="scientific">Smallanthus sonchifolius</name>
    <dbReference type="NCBI Taxonomy" id="185202"/>
    <lineage>
        <taxon>Eukaryota</taxon>
        <taxon>Viridiplantae</taxon>
        <taxon>Streptophyta</taxon>
        <taxon>Embryophyta</taxon>
        <taxon>Tracheophyta</taxon>
        <taxon>Spermatophyta</taxon>
        <taxon>Magnoliopsida</taxon>
        <taxon>eudicotyledons</taxon>
        <taxon>Gunneridae</taxon>
        <taxon>Pentapetalae</taxon>
        <taxon>asterids</taxon>
        <taxon>campanulids</taxon>
        <taxon>Asterales</taxon>
        <taxon>Asteraceae</taxon>
        <taxon>Asteroideae</taxon>
        <taxon>Heliantheae alliance</taxon>
        <taxon>Millerieae</taxon>
        <taxon>Smallanthus</taxon>
    </lineage>
</organism>